<accession>A0ABX1T202</accession>
<comment type="caution">
    <text evidence="1">The sequence shown here is derived from an EMBL/GenBank/DDBJ whole genome shotgun (WGS) entry which is preliminary data.</text>
</comment>
<sequence length="144" mass="17285">MKRNNFNIKFFIFYFLFIGFQTTVYSEVMHLTGCKNLMHSFVKNEYILDFNKSLMTRNFVYDNKTYKKLKLTDLSIKKENSIEKFIYEDNNLFLTDKVGYPQFYTQLVFEKNNLVIKIKTVINNEEGLRKVSTCKNVEVFEKES</sequence>
<organism evidence="1 2">
    <name type="scientific">Pelagibacter ubique</name>
    <dbReference type="NCBI Taxonomy" id="198252"/>
    <lineage>
        <taxon>Bacteria</taxon>
        <taxon>Pseudomonadati</taxon>
        <taxon>Pseudomonadota</taxon>
        <taxon>Alphaproteobacteria</taxon>
        <taxon>Candidatus Pelagibacterales</taxon>
        <taxon>Candidatus Pelagibacteraceae</taxon>
        <taxon>Candidatus Pelagibacter</taxon>
    </lineage>
</organism>
<gene>
    <name evidence="1" type="ORF">VP91_00012920</name>
</gene>
<reference evidence="1 2" key="1">
    <citation type="submission" date="2019-07" db="EMBL/GenBank/DDBJ databases">
        <title>SAR11 Genome Evolution.</title>
        <authorList>
            <person name="Giovannoni S."/>
        </authorList>
    </citation>
    <scope>NUCLEOTIDE SEQUENCE [LARGE SCALE GENOMIC DNA]</scope>
    <source>
        <strain evidence="1 2">HTCC9565</strain>
    </source>
</reference>
<dbReference type="EMBL" id="LANA01000002">
    <property type="protein sequence ID" value="NMN68127.1"/>
    <property type="molecule type" value="Genomic_DNA"/>
</dbReference>
<dbReference type="RefSeq" id="WP_169036620.1">
    <property type="nucleotide sequence ID" value="NZ_LANA01000002.1"/>
</dbReference>
<protein>
    <submittedName>
        <fullName evidence="1">Uncharacterized protein</fullName>
    </submittedName>
</protein>
<name>A0ABX1T202_PELUQ</name>
<evidence type="ECO:0000313" key="1">
    <source>
        <dbReference type="EMBL" id="NMN68127.1"/>
    </source>
</evidence>
<dbReference type="Proteomes" id="UP001166004">
    <property type="component" value="Unassembled WGS sequence"/>
</dbReference>
<proteinExistence type="predicted"/>
<evidence type="ECO:0000313" key="2">
    <source>
        <dbReference type="Proteomes" id="UP001166004"/>
    </source>
</evidence>
<keyword evidence="2" id="KW-1185">Reference proteome</keyword>